<dbReference type="AlphaFoldDB" id="A0A9P6JIQ1"/>
<keyword evidence="3" id="KW-1185">Reference proteome</keyword>
<gene>
    <name evidence="2" type="ORF">CPB83DRAFT_917238</name>
</gene>
<dbReference type="InterPro" id="IPR041078">
    <property type="entry name" value="Plavaka"/>
</dbReference>
<feature type="region of interest" description="Disordered" evidence="1">
    <location>
        <begin position="1"/>
        <end position="62"/>
    </location>
</feature>
<feature type="non-terminal residue" evidence="2">
    <location>
        <position position="1"/>
    </location>
</feature>
<accession>A0A9P6JIQ1</accession>
<dbReference type="Proteomes" id="UP000807306">
    <property type="component" value="Unassembled WGS sequence"/>
</dbReference>
<name>A0A9P6JIQ1_9AGAR</name>
<sequence length="888" mass="100334">SPGNLAQPDSPRESLAEPEPEPPKARFEYHPHLNGMPCDAEGNPLPNGTPPPRGSKPHNFDPFKGRTDFELADFLFRKAEMSAANIDELMKIMAALGVIKGGGAPFASHTELYSSIDDLSFGDAPWNSFAVSYMGEVAPDAPGWKRTEYEVWFRDPLTVIRNFLENPDFNGEIDTTPLREFDENGQRRWKDMMSGNWVWRQADKIYAEDPSTEGAMFVPLILGSDKTTVSVATGQNEYYPLYISIGNFHNNVRRAHRESVIPIGFLAIPKGERKDDSSREFLQFCRQLFHSSLSAILFSVKPFMTTLDIVKCPDGHYRRAIYGLGPYIADYPEQALLACVVQGWCAKCFAMSDDLDAPCRLRSKTVTETLISGFEAQDLWDAYGIIADVSPFTSDFPRADIHELLAPDLLHQVIKGTFKDHLVTWVGEYLKLTVGEARANTIIDDIDRRIAAVPPFPGLRRFPDGRRFKQWTGDDSKALMKVYLPALIGYVPAEILKTFQAFLDFCYLVRRSVLDEKALDQIDNALQRFHQYREVFRDAGVRPDGFSLPRQHSLKHYRHLIEEYGAPNGLCSSITESKHVKAVKKPWRRSNKFHALGQMLLTNQRLDKLGAARAFYSANHMLDGTILDAAYAILHPPDLDDNDNDDEGPVQQAERVDGEVVLARTRQRGYPRDLEGLADCVNEPHLNLVHLIRRFLYDQAHLDDADPNAALENCPQVTGEEQVNVFHSARAIFFAPSDHSGIGGMRQELIWSTPSWRKQGPRRDCVFAVINEDLPGMQGMAVLRVLLFFSFTHNGEEYPCALVNWLTHGSDRPHPDIGMWVVNYDVDNVGHCDVSVVHIDCILRLAHLIPVYGDSEIPADFHFSYTLDVFDSFFINKYIDHQANEIAF</sequence>
<dbReference type="Pfam" id="PF18759">
    <property type="entry name" value="Plavaka"/>
    <property type="match status" value="1"/>
</dbReference>
<protein>
    <submittedName>
        <fullName evidence="2">Uncharacterized protein</fullName>
    </submittedName>
</protein>
<evidence type="ECO:0000313" key="3">
    <source>
        <dbReference type="Proteomes" id="UP000807306"/>
    </source>
</evidence>
<dbReference type="OrthoDB" id="3199698at2759"/>
<proteinExistence type="predicted"/>
<evidence type="ECO:0000256" key="1">
    <source>
        <dbReference type="SAM" id="MobiDB-lite"/>
    </source>
</evidence>
<feature type="compositionally biased region" description="Basic and acidic residues" evidence="1">
    <location>
        <begin position="10"/>
        <end position="31"/>
    </location>
</feature>
<reference evidence="2" key="1">
    <citation type="submission" date="2020-11" db="EMBL/GenBank/DDBJ databases">
        <authorList>
            <consortium name="DOE Joint Genome Institute"/>
            <person name="Ahrendt S."/>
            <person name="Riley R."/>
            <person name="Andreopoulos W."/>
            <person name="Labutti K."/>
            <person name="Pangilinan J."/>
            <person name="Ruiz-Duenas F.J."/>
            <person name="Barrasa J.M."/>
            <person name="Sanchez-Garcia M."/>
            <person name="Camarero S."/>
            <person name="Miyauchi S."/>
            <person name="Serrano A."/>
            <person name="Linde D."/>
            <person name="Babiker R."/>
            <person name="Drula E."/>
            <person name="Ayuso-Fernandez I."/>
            <person name="Pacheco R."/>
            <person name="Padilla G."/>
            <person name="Ferreira P."/>
            <person name="Barriuso J."/>
            <person name="Kellner H."/>
            <person name="Castanera R."/>
            <person name="Alfaro M."/>
            <person name="Ramirez L."/>
            <person name="Pisabarro A.G."/>
            <person name="Kuo A."/>
            <person name="Tritt A."/>
            <person name="Lipzen A."/>
            <person name="He G."/>
            <person name="Yan M."/>
            <person name="Ng V."/>
            <person name="Cullen D."/>
            <person name="Martin F."/>
            <person name="Rosso M.-N."/>
            <person name="Henrissat B."/>
            <person name="Hibbett D."/>
            <person name="Martinez A.T."/>
            <person name="Grigoriev I.V."/>
        </authorList>
    </citation>
    <scope>NUCLEOTIDE SEQUENCE</scope>
    <source>
        <strain evidence="2">CBS 506.95</strain>
    </source>
</reference>
<evidence type="ECO:0000313" key="2">
    <source>
        <dbReference type="EMBL" id="KAF9522541.1"/>
    </source>
</evidence>
<dbReference type="EMBL" id="MU157941">
    <property type="protein sequence ID" value="KAF9522541.1"/>
    <property type="molecule type" value="Genomic_DNA"/>
</dbReference>
<organism evidence="2 3">
    <name type="scientific">Crepidotus variabilis</name>
    <dbReference type="NCBI Taxonomy" id="179855"/>
    <lineage>
        <taxon>Eukaryota</taxon>
        <taxon>Fungi</taxon>
        <taxon>Dikarya</taxon>
        <taxon>Basidiomycota</taxon>
        <taxon>Agaricomycotina</taxon>
        <taxon>Agaricomycetes</taxon>
        <taxon>Agaricomycetidae</taxon>
        <taxon>Agaricales</taxon>
        <taxon>Agaricineae</taxon>
        <taxon>Crepidotaceae</taxon>
        <taxon>Crepidotus</taxon>
    </lineage>
</organism>
<comment type="caution">
    <text evidence="2">The sequence shown here is derived from an EMBL/GenBank/DDBJ whole genome shotgun (WGS) entry which is preliminary data.</text>
</comment>